<feature type="transmembrane region" description="Helical" evidence="1">
    <location>
        <begin position="128"/>
        <end position="146"/>
    </location>
</feature>
<feature type="transmembrane region" description="Helical" evidence="1">
    <location>
        <begin position="207"/>
        <end position="228"/>
    </location>
</feature>
<keyword evidence="1" id="KW-1133">Transmembrane helix</keyword>
<keyword evidence="3" id="KW-1185">Reference proteome</keyword>
<feature type="transmembrane region" description="Helical" evidence="1">
    <location>
        <begin position="97"/>
        <end position="116"/>
    </location>
</feature>
<dbReference type="AlphaFoldDB" id="A0A1H1VUP0"/>
<evidence type="ECO:0000313" key="3">
    <source>
        <dbReference type="Proteomes" id="UP000198688"/>
    </source>
</evidence>
<feature type="transmembrane region" description="Helical" evidence="1">
    <location>
        <begin position="56"/>
        <end position="76"/>
    </location>
</feature>
<evidence type="ECO:0000313" key="2">
    <source>
        <dbReference type="EMBL" id="SDS88395.1"/>
    </source>
</evidence>
<gene>
    <name evidence="2" type="ORF">SAMN04489716_1882</name>
</gene>
<dbReference type="Proteomes" id="UP000198688">
    <property type="component" value="Chromosome I"/>
</dbReference>
<evidence type="ECO:0000256" key="1">
    <source>
        <dbReference type="SAM" id="Phobius"/>
    </source>
</evidence>
<accession>A0A1H1VUP0</accession>
<keyword evidence="1" id="KW-0472">Membrane</keyword>
<dbReference type="STRING" id="113562.SAMN04489716_1882"/>
<protein>
    <submittedName>
        <fullName evidence="2">Uncharacterized protein</fullName>
    </submittedName>
</protein>
<dbReference type="RefSeq" id="WP_157751428.1">
    <property type="nucleotide sequence ID" value="NZ_BOMJ01000011.1"/>
</dbReference>
<dbReference type="EMBL" id="LT629758">
    <property type="protein sequence ID" value="SDS88395.1"/>
    <property type="molecule type" value="Genomic_DNA"/>
</dbReference>
<name>A0A1H1VUP0_9ACTN</name>
<sequence length="234" mass="24149">MATADKTRVPLTGIVVLVAGLAVMAALSWQAAGHLPDPVTLAGAGKDGTDQHASKALVLSGFPLLTAAIGVLSLAVQRLPGAAFLTLGRDDRTHRKAVDLALGVVTPVLLSIHLLLLRAADGQIGSALGYVAAAVALVVIVVGNAWPKQAPAVPEALDGKICDPVRRGLDTALEAQRRKLRPTGITMLLLGLVAIVVAWPAPMVSLAVSMAAVLVMAMVPLVTVWWSVMRPGSR</sequence>
<dbReference type="OrthoDB" id="9866363at2"/>
<keyword evidence="1" id="KW-0812">Transmembrane</keyword>
<reference evidence="2 3" key="1">
    <citation type="submission" date="2016-10" db="EMBL/GenBank/DDBJ databases">
        <authorList>
            <person name="de Groot N.N."/>
        </authorList>
    </citation>
    <scope>NUCLEOTIDE SEQUENCE [LARGE SCALE GENOMIC DNA]</scope>
    <source>
        <strain evidence="2 3">DSM 43941</strain>
    </source>
</reference>
<feature type="transmembrane region" description="Helical" evidence="1">
    <location>
        <begin position="183"/>
        <end position="201"/>
    </location>
</feature>
<proteinExistence type="predicted"/>
<organism evidence="2 3">
    <name type="scientific">Actinoplanes derwentensis</name>
    <dbReference type="NCBI Taxonomy" id="113562"/>
    <lineage>
        <taxon>Bacteria</taxon>
        <taxon>Bacillati</taxon>
        <taxon>Actinomycetota</taxon>
        <taxon>Actinomycetes</taxon>
        <taxon>Micromonosporales</taxon>
        <taxon>Micromonosporaceae</taxon>
        <taxon>Actinoplanes</taxon>
    </lineage>
</organism>
<feature type="transmembrane region" description="Helical" evidence="1">
    <location>
        <begin position="12"/>
        <end position="32"/>
    </location>
</feature>